<evidence type="ECO:0000256" key="3">
    <source>
        <dbReference type="PROSITE-ProRule" id="PRU00175"/>
    </source>
</evidence>
<proteinExistence type="predicted"/>
<keyword evidence="3" id="KW-0862">Zinc</keyword>
<evidence type="ECO:0000256" key="4">
    <source>
        <dbReference type="PROSITE-ProRule" id="PRU00221"/>
    </source>
</evidence>
<dbReference type="PANTHER" id="PTHR15574:SF21">
    <property type="entry name" value="DDB1- AND CUL4-ASSOCIATED FACTOR 8"/>
    <property type="match status" value="1"/>
</dbReference>
<accession>A0A087SI76</accession>
<evidence type="ECO:0000259" key="6">
    <source>
        <dbReference type="PROSITE" id="PS50089"/>
    </source>
</evidence>
<dbReference type="PROSITE" id="PS50089">
    <property type="entry name" value="ZF_RING_2"/>
    <property type="match status" value="1"/>
</dbReference>
<dbReference type="OrthoDB" id="4869960at2759"/>
<dbReference type="eggNOG" id="KOG1334">
    <property type="taxonomic scope" value="Eukaryota"/>
</dbReference>
<dbReference type="PROSITE" id="PS50082">
    <property type="entry name" value="WD_REPEATS_2"/>
    <property type="match status" value="3"/>
</dbReference>
<evidence type="ECO:0000256" key="2">
    <source>
        <dbReference type="ARBA" id="ARBA00022737"/>
    </source>
</evidence>
<feature type="compositionally biased region" description="Polar residues" evidence="5">
    <location>
        <begin position="414"/>
        <end position="425"/>
    </location>
</feature>
<evidence type="ECO:0000313" key="7">
    <source>
        <dbReference type="EMBL" id="KFM25430.1"/>
    </source>
</evidence>
<feature type="compositionally biased region" description="Low complexity" evidence="5">
    <location>
        <begin position="426"/>
        <end position="435"/>
    </location>
</feature>
<dbReference type="GO" id="GO:0008270">
    <property type="term" value="F:zinc ion binding"/>
    <property type="evidence" value="ECO:0007669"/>
    <property type="project" value="UniProtKB-KW"/>
</dbReference>
<name>A0A087SI76_AUXPR</name>
<evidence type="ECO:0000256" key="1">
    <source>
        <dbReference type="ARBA" id="ARBA00022574"/>
    </source>
</evidence>
<dbReference type="SMART" id="SM00184">
    <property type="entry name" value="RING"/>
    <property type="match status" value="1"/>
</dbReference>
<feature type="repeat" description="WD" evidence="4">
    <location>
        <begin position="40"/>
        <end position="81"/>
    </location>
</feature>
<dbReference type="Gene3D" id="2.130.10.10">
    <property type="entry name" value="YVTN repeat-like/Quinoprotein amine dehydrogenase"/>
    <property type="match status" value="3"/>
</dbReference>
<dbReference type="SUPFAM" id="SSF57850">
    <property type="entry name" value="RING/U-box"/>
    <property type="match status" value="1"/>
</dbReference>
<protein>
    <submittedName>
        <fullName evidence="7">DDB1-and CUL4-associated factor 8</fullName>
    </submittedName>
</protein>
<feature type="repeat" description="WD" evidence="4">
    <location>
        <begin position="274"/>
        <end position="301"/>
    </location>
</feature>
<dbReference type="PROSITE" id="PS50294">
    <property type="entry name" value="WD_REPEATS_REGION"/>
    <property type="match status" value="1"/>
</dbReference>
<dbReference type="InterPro" id="IPR001841">
    <property type="entry name" value="Znf_RING"/>
</dbReference>
<dbReference type="Pfam" id="PF00400">
    <property type="entry name" value="WD40"/>
    <property type="match status" value="3"/>
</dbReference>
<gene>
    <name evidence="7" type="ORF">F751_5971</name>
</gene>
<dbReference type="InterPro" id="IPR015943">
    <property type="entry name" value="WD40/YVTN_repeat-like_dom_sf"/>
</dbReference>
<dbReference type="EMBL" id="KL662118">
    <property type="protein sequence ID" value="KFM25430.1"/>
    <property type="molecule type" value="Genomic_DNA"/>
</dbReference>
<feature type="region of interest" description="Disordered" evidence="5">
    <location>
        <begin position="390"/>
        <end position="436"/>
    </location>
</feature>
<keyword evidence="1 4" id="KW-0853">WD repeat</keyword>
<evidence type="ECO:0000313" key="8">
    <source>
        <dbReference type="Proteomes" id="UP000028924"/>
    </source>
</evidence>
<dbReference type="InterPro" id="IPR013083">
    <property type="entry name" value="Znf_RING/FYVE/PHD"/>
</dbReference>
<evidence type="ECO:0000256" key="5">
    <source>
        <dbReference type="SAM" id="MobiDB-lite"/>
    </source>
</evidence>
<dbReference type="PANTHER" id="PTHR15574">
    <property type="entry name" value="WD REPEAT DOMAIN-CONTAINING FAMILY"/>
    <property type="match status" value="1"/>
</dbReference>
<dbReference type="SMART" id="SM00320">
    <property type="entry name" value="WD40"/>
    <property type="match status" value="6"/>
</dbReference>
<keyword evidence="3" id="KW-0479">Metal-binding</keyword>
<dbReference type="InterPro" id="IPR036322">
    <property type="entry name" value="WD40_repeat_dom_sf"/>
</dbReference>
<reference evidence="7 8" key="1">
    <citation type="journal article" date="2014" name="BMC Genomics">
        <title>Oil accumulation mechanisms of the oleaginous microalga Chlorella protothecoides revealed through its genome, transcriptomes, and proteomes.</title>
        <authorList>
            <person name="Gao C."/>
            <person name="Wang Y."/>
            <person name="Shen Y."/>
            <person name="Yan D."/>
            <person name="He X."/>
            <person name="Dai J."/>
            <person name="Wu Q."/>
        </authorList>
    </citation>
    <scope>NUCLEOTIDE SEQUENCE [LARGE SCALE GENOMIC DNA]</scope>
    <source>
        <strain evidence="7 8">0710</strain>
    </source>
</reference>
<dbReference type="Pfam" id="PF13639">
    <property type="entry name" value="zf-RING_2"/>
    <property type="match status" value="1"/>
</dbReference>
<keyword evidence="8" id="KW-1185">Reference proteome</keyword>
<keyword evidence="2" id="KW-0677">Repeat</keyword>
<dbReference type="Proteomes" id="UP000028924">
    <property type="component" value="Unassembled WGS sequence"/>
</dbReference>
<dbReference type="STRING" id="3075.A0A087SI76"/>
<feature type="repeat" description="WD" evidence="4">
    <location>
        <begin position="302"/>
        <end position="344"/>
    </location>
</feature>
<dbReference type="KEGG" id="apro:F751_5971"/>
<dbReference type="Gene3D" id="3.30.40.10">
    <property type="entry name" value="Zinc/RING finger domain, C3HC4 (zinc finger)"/>
    <property type="match status" value="1"/>
</dbReference>
<dbReference type="GeneID" id="23617362"/>
<sequence>MTLYSDAEAQREGLLSPSRFRSRVGASLHLLQRLGLTRRLEGHTGCVNTVTFTPDGEGLLSGSDDQLIKLWDWRRGAEVLSYDSGHTDNVFQARAIPGTDNRTVVSSGADGQVRLGLAGEGGSVRTRCVARHNGRAHKLALVPGAAGWVLSCGEDGRVLSTDVQRGGPAIALGRPLPLNSVACTPLAPTQCVLGAADEVVRVFDLRMAGKPLNELRRGQLLHEVTVTAAADVLRALDATGGRVELRATWSTNVLQAYRGHRNAQTVKGVSFLGPDDEWVLSGSDDGHIFIWEREGGKLVALLEGDRHIVNCLAPHPTLPHVLASSGIDSDVKVWGVQAGEPAALGAAASILMARNAEEQGSRYSRSYMVSAQVTVLAEVPAPRAPLWGELEEESLDLTTPPRRQRARPPTQPRSSNPTRPRNVSSAQQAQDAALARSFQEEEEACALVRDELLFARMDALAEQEELGTTGHAPSIFPPAPEWWSPGAEQVQQASVRYDWLERVLSLLDRDFTADDYEALRALDEGLEDRRGADAASIRALPVERLSREAAAEVGRCVVCLEDVSPGTRLKRLPCGHAFHTRCIDRWLRSRGACPVCQRGIGPEELL</sequence>
<dbReference type="SUPFAM" id="SSF50978">
    <property type="entry name" value="WD40 repeat-like"/>
    <property type="match status" value="1"/>
</dbReference>
<dbReference type="GO" id="GO:0005737">
    <property type="term" value="C:cytoplasm"/>
    <property type="evidence" value="ECO:0007669"/>
    <property type="project" value="TreeGrafter"/>
</dbReference>
<keyword evidence="3" id="KW-0863">Zinc-finger</keyword>
<organism evidence="7 8">
    <name type="scientific">Auxenochlorella protothecoides</name>
    <name type="common">Green microalga</name>
    <name type="synonym">Chlorella protothecoides</name>
    <dbReference type="NCBI Taxonomy" id="3075"/>
    <lineage>
        <taxon>Eukaryota</taxon>
        <taxon>Viridiplantae</taxon>
        <taxon>Chlorophyta</taxon>
        <taxon>core chlorophytes</taxon>
        <taxon>Trebouxiophyceae</taxon>
        <taxon>Chlorellales</taxon>
        <taxon>Chlorellaceae</taxon>
        <taxon>Auxenochlorella</taxon>
    </lineage>
</organism>
<dbReference type="InterPro" id="IPR001680">
    <property type="entry name" value="WD40_rpt"/>
</dbReference>
<dbReference type="AlphaFoldDB" id="A0A087SI76"/>
<dbReference type="InterPro" id="IPR045151">
    <property type="entry name" value="DCAF8"/>
</dbReference>
<feature type="domain" description="RING-type" evidence="6">
    <location>
        <begin position="556"/>
        <end position="597"/>
    </location>
</feature>
<dbReference type="GO" id="GO:0080008">
    <property type="term" value="C:Cul4-RING E3 ubiquitin ligase complex"/>
    <property type="evidence" value="ECO:0007669"/>
    <property type="project" value="TreeGrafter"/>
</dbReference>
<dbReference type="RefSeq" id="XP_011398325.1">
    <property type="nucleotide sequence ID" value="XM_011400023.1"/>
</dbReference>
<dbReference type="eggNOG" id="KOG0800">
    <property type="taxonomic scope" value="Eukaryota"/>
</dbReference>